<organism evidence="2 3">
    <name type="scientific">Synchytrium endobioticum</name>
    <dbReference type="NCBI Taxonomy" id="286115"/>
    <lineage>
        <taxon>Eukaryota</taxon>
        <taxon>Fungi</taxon>
        <taxon>Fungi incertae sedis</taxon>
        <taxon>Chytridiomycota</taxon>
        <taxon>Chytridiomycota incertae sedis</taxon>
        <taxon>Chytridiomycetes</taxon>
        <taxon>Synchytriales</taxon>
        <taxon>Synchytriaceae</taxon>
        <taxon>Synchytrium</taxon>
    </lineage>
</organism>
<proteinExistence type="predicted"/>
<comment type="caution">
    <text evidence="2">The sequence shown here is derived from an EMBL/GenBank/DDBJ whole genome shotgun (WGS) entry which is preliminary data.</text>
</comment>
<dbReference type="VEuPathDB" id="FungiDB:SeMB42_g01707"/>
<feature type="compositionally biased region" description="Basic and acidic residues" evidence="1">
    <location>
        <begin position="196"/>
        <end position="219"/>
    </location>
</feature>
<dbReference type="VEuPathDB" id="FungiDB:SeMB42_g01706"/>
<feature type="compositionally biased region" description="Polar residues" evidence="1">
    <location>
        <begin position="220"/>
        <end position="231"/>
    </location>
</feature>
<feature type="region of interest" description="Disordered" evidence="1">
    <location>
        <begin position="236"/>
        <end position="255"/>
    </location>
</feature>
<dbReference type="Proteomes" id="UP000320475">
    <property type="component" value="Unassembled WGS sequence"/>
</dbReference>
<accession>A0A507D1Q4</accession>
<gene>
    <name evidence="2" type="ORF">SeLEV6574_g03887</name>
</gene>
<feature type="compositionally biased region" description="Polar residues" evidence="1">
    <location>
        <begin position="109"/>
        <end position="123"/>
    </location>
</feature>
<evidence type="ECO:0000256" key="1">
    <source>
        <dbReference type="SAM" id="MobiDB-lite"/>
    </source>
</evidence>
<dbReference type="EMBL" id="QEAM01000142">
    <property type="protein sequence ID" value="TPX45393.1"/>
    <property type="molecule type" value="Genomic_DNA"/>
</dbReference>
<feature type="region of interest" description="Disordered" evidence="1">
    <location>
        <begin position="725"/>
        <end position="780"/>
    </location>
</feature>
<feature type="compositionally biased region" description="Basic and acidic residues" evidence="1">
    <location>
        <begin position="770"/>
        <end position="780"/>
    </location>
</feature>
<feature type="region of interest" description="Disordered" evidence="1">
    <location>
        <begin position="109"/>
        <end position="140"/>
    </location>
</feature>
<protein>
    <submittedName>
        <fullName evidence="2">Uncharacterized protein</fullName>
    </submittedName>
</protein>
<reference evidence="2 3" key="1">
    <citation type="journal article" date="2019" name="Sci. Rep.">
        <title>Comparative genomics of chytrid fungi reveal insights into the obligate biotrophic and pathogenic lifestyle of Synchytrium endobioticum.</title>
        <authorList>
            <person name="van de Vossenberg B.T.L.H."/>
            <person name="Warris S."/>
            <person name="Nguyen H.D.T."/>
            <person name="van Gent-Pelzer M.P.E."/>
            <person name="Joly D.L."/>
            <person name="van de Geest H.C."/>
            <person name="Bonants P.J.M."/>
            <person name="Smith D.S."/>
            <person name="Levesque C.A."/>
            <person name="van der Lee T.A.J."/>
        </authorList>
    </citation>
    <scope>NUCLEOTIDE SEQUENCE [LARGE SCALE GENOMIC DNA]</scope>
    <source>
        <strain evidence="2 3">LEV6574</strain>
    </source>
</reference>
<evidence type="ECO:0000313" key="2">
    <source>
        <dbReference type="EMBL" id="TPX45393.1"/>
    </source>
</evidence>
<feature type="region of interest" description="Disordered" evidence="1">
    <location>
        <begin position="174"/>
        <end position="231"/>
    </location>
</feature>
<dbReference type="AlphaFoldDB" id="A0A507D1Q4"/>
<evidence type="ECO:0000313" key="3">
    <source>
        <dbReference type="Proteomes" id="UP000320475"/>
    </source>
</evidence>
<sequence length="780" mass="87260">MLTLFTDFVEIPDEFMSNQELYKTVPQQISMIRMNARGQMNIVIEGSHIILQALKEDVLAAMKSLGDLFSSHGAHQSDGQGSTNLKPPPADISNINDFYKKYGISSYNDSASHRGPSNRSDQAYQPRWNSEDKSLPSSSHYGKSITGLPFYIEPRYFSGNQRVWNYNAGESNIDTTDTKDSGSAGLPDSPHPVAVNDRRDPAGESVDQRDRIAKSESTHQDQPVANTSGYNTYSKSKEAVASAPDTPSPILARTPSDIASSASTAVITPDTSLLELAGPAVVGADIIRKIYRFKLFNVKTDLSDEEERRVSRRVKTLSLSCQYIFNRTNNGVLVKGRREDVEQVFVKLVAYENEVMSWLVNKKLPQQEKTLRSLNATKTNPMAAEKVQEHRAGCLYPYLVELRLGVHVGFDKKAPRRKVLTVGACFAHSETIAAIMRYYLSLEVQYAIVLGVLAPHFQTVFTTQAETGHGNEWDAAINELRAERGRVAKRETNVRASRPRDGFSLGMALAAQSGRAVHGAYPKYFRRMATLHHGTQCSHVSENFVRRYKIDRKRTVSSMGPYFATACIYGQELTERALPACLRFAEARLPSLDLLEVYDVGDEVYNSIGIVSVAFPESVEPEGELDFDFNFNQEEWNTVLQLLREPDGQSSDPSPSYQEYPSLVDNQASTGMVHVEPYRPIRQEPDSNKDVVYDLSPGIEGYGREVNHHHVDLGVFHRSEAEDTRGASVHRHMAHADEAGSSRKQLFCTDDQPPGQRNAGITPVKKHHSNERQYRLDRHR</sequence>
<name>A0A507D1Q4_9FUNG</name>